<name>A0A7L9QC09_9ZZZZ</name>
<dbReference type="CDD" id="cd03801">
    <property type="entry name" value="GT4_PimA-like"/>
    <property type="match status" value="1"/>
</dbReference>
<keyword evidence="1 3" id="KW-0808">Transferase</keyword>
<dbReference type="GO" id="GO:0016757">
    <property type="term" value="F:glycosyltransferase activity"/>
    <property type="evidence" value="ECO:0007669"/>
    <property type="project" value="UniProtKB-KW"/>
</dbReference>
<reference evidence="3" key="1">
    <citation type="submission" date="2020-09" db="EMBL/GenBank/DDBJ databases">
        <title>A new high-throughput screening method to detect antimicrobial volatiles from metagenomic clone libraries.</title>
        <authorList>
            <person name="Stocker F."/>
            <person name="Obermeier M."/>
            <person name="Resch K."/>
            <person name="Berg G."/>
            <person name="Mueller Bogota C.A."/>
        </authorList>
    </citation>
    <scope>NUCLEOTIDE SEQUENCE</scope>
</reference>
<accession>A0A7L9QC09</accession>
<dbReference type="Gene3D" id="3.40.50.2000">
    <property type="entry name" value="Glycogen Phosphorylase B"/>
    <property type="match status" value="3"/>
</dbReference>
<feature type="domain" description="Glycosyl transferase family 1" evidence="2">
    <location>
        <begin position="579"/>
        <end position="734"/>
    </location>
</feature>
<dbReference type="EC" id="2.4.1.252" evidence="3"/>
<evidence type="ECO:0000259" key="2">
    <source>
        <dbReference type="Pfam" id="PF00534"/>
    </source>
</evidence>
<dbReference type="EMBL" id="MW000469">
    <property type="protein sequence ID" value="QOL00462.1"/>
    <property type="molecule type" value="Genomic_DNA"/>
</dbReference>
<dbReference type="Pfam" id="PF00534">
    <property type="entry name" value="Glycos_transf_1"/>
    <property type="match status" value="1"/>
</dbReference>
<dbReference type="PANTHER" id="PTHR46401:SF2">
    <property type="entry name" value="GLYCOSYLTRANSFERASE WBBK-RELATED"/>
    <property type="match status" value="1"/>
</dbReference>
<evidence type="ECO:0000256" key="1">
    <source>
        <dbReference type="ARBA" id="ARBA00022679"/>
    </source>
</evidence>
<dbReference type="SUPFAM" id="SSF53756">
    <property type="entry name" value="UDP-Glycosyltransferase/glycogen phosphorylase"/>
    <property type="match status" value="2"/>
</dbReference>
<gene>
    <name evidence="3" type="primary">gumH</name>
</gene>
<organism evidence="3">
    <name type="scientific">uncultured organism</name>
    <dbReference type="NCBI Taxonomy" id="155900"/>
    <lineage>
        <taxon>unclassified sequences</taxon>
        <taxon>environmental samples</taxon>
    </lineage>
</organism>
<proteinExistence type="predicted"/>
<protein>
    <submittedName>
        <fullName evidence="3">GDP-mannose:cellobiosyl-diphosphopolyprenol alpha-mannosyltransferase</fullName>
        <ecNumber evidence="3">2.4.1.252</ecNumber>
    </submittedName>
</protein>
<sequence length="756" mass="82420">MKRRIGIVTPWYGADAVGGAETVARELAARLAEEHTVTVLTTTARAFLADWDVGYYPPGLEQAPTYEVKRFPVDARDASAFNALNARLLGLSPAAWPDIPLIDEPTDAFIDESINSLALEAYLREDAVRHHDALIFLPYLYGVVVRGIEAYPGPAHLLPCLHDEAYARLPRIRAAFHRATTLLMNSAGEAELALRLYGPGILHKMSVIGLGIETESSSEVAPPDAVAPYVVYVGRRDRTKNVDFLVDTFRRYRRNANGHALSLVLAGPGDGSYDDRDNGVVDLGFVDPGVKGALIAGAVGLAQPSVNESYSRVIMEAWGKQKPVAVHAACLATAMAVDACRGGLSAASAEEWLDVFETFERGPSEELAAMGIRGQRYAQQFADWSHVVPTLLRAIFGRRPAPPNGKRIDQFVQTLEFGDAISDYALHVRHRLHELGYASDIVAEGMGPLVADEAIEFAPGAFAQTDALIYHHSIASKATRAIVGFPGPKTLVYHNITPAKFFEPYVPAFAELLAGGRAATGPLLAHFDRLVADSDFNADELRELTTKPVRTIPVVVDFRRFDCLPDPGVLAARAEVVSVLFVGRVSPSKGIARLIDAFEAYLCANPSAHLTIVGRYDPADRYYQELEMTLLMRRMERAVTFAGLVDEAQLTAYYASADIFVSLSEHEGFCVPLVEAMFFDVPILALGATAVPETLGEAGVMIDARTPIEEIGALMRLLGEDPELRAQVIAAQRRRRSFYLPDVGERRLDAMIAELV</sequence>
<evidence type="ECO:0000313" key="3">
    <source>
        <dbReference type="EMBL" id="QOL00462.1"/>
    </source>
</evidence>
<dbReference type="Pfam" id="PF13692">
    <property type="entry name" value="Glyco_trans_1_4"/>
    <property type="match status" value="1"/>
</dbReference>
<dbReference type="InterPro" id="IPR001296">
    <property type="entry name" value="Glyco_trans_1"/>
</dbReference>
<dbReference type="PANTHER" id="PTHR46401">
    <property type="entry name" value="GLYCOSYLTRANSFERASE WBBK-RELATED"/>
    <property type="match status" value="1"/>
</dbReference>
<keyword evidence="3" id="KW-0328">Glycosyltransferase</keyword>
<dbReference type="AlphaFoldDB" id="A0A7L9QC09"/>